<evidence type="ECO:0000313" key="6">
    <source>
        <dbReference type="Proteomes" id="UP000019593"/>
    </source>
</evidence>
<dbReference type="GO" id="GO:0006310">
    <property type="term" value="P:DNA recombination"/>
    <property type="evidence" value="ECO:0007669"/>
    <property type="project" value="UniProtKB-KW"/>
</dbReference>
<dbReference type="GO" id="GO:0003677">
    <property type="term" value="F:DNA binding"/>
    <property type="evidence" value="ECO:0007669"/>
    <property type="project" value="InterPro"/>
</dbReference>
<keyword evidence="6" id="KW-1185">Reference proteome</keyword>
<dbReference type="PANTHER" id="PTHR30629">
    <property type="entry name" value="PROPHAGE INTEGRASE"/>
    <property type="match status" value="1"/>
</dbReference>
<dbReference type="Pfam" id="PF00589">
    <property type="entry name" value="Phage_integrase"/>
    <property type="match status" value="1"/>
</dbReference>
<keyword evidence="2" id="KW-0229">DNA integration</keyword>
<evidence type="ECO:0000313" key="5">
    <source>
        <dbReference type="EMBL" id="AHM05766.1"/>
    </source>
</evidence>
<evidence type="ECO:0000256" key="1">
    <source>
        <dbReference type="ARBA" id="ARBA00008857"/>
    </source>
</evidence>
<organism evidence="5 6">
    <name type="scientific">Roseicyclus elongatus DSM 19469</name>
    <dbReference type="NCBI Taxonomy" id="1294273"/>
    <lineage>
        <taxon>Bacteria</taxon>
        <taxon>Pseudomonadati</taxon>
        <taxon>Pseudomonadota</taxon>
        <taxon>Alphaproteobacteria</taxon>
        <taxon>Rhodobacterales</taxon>
        <taxon>Roseobacteraceae</taxon>
        <taxon>Roseicyclus</taxon>
    </lineage>
</organism>
<dbReference type="InterPro" id="IPR038488">
    <property type="entry name" value="Integrase_DNA-bd_sf"/>
</dbReference>
<dbReference type="eggNOG" id="COG0582">
    <property type="taxonomic scope" value="Bacteria"/>
</dbReference>
<dbReference type="Gene3D" id="1.10.443.10">
    <property type="entry name" value="Intergrase catalytic core"/>
    <property type="match status" value="1"/>
</dbReference>
<dbReference type="PANTHER" id="PTHR30629:SF2">
    <property type="entry name" value="PROPHAGE INTEGRASE INTS-RELATED"/>
    <property type="match status" value="1"/>
</dbReference>
<accession>W8S9S3</accession>
<dbReference type="PROSITE" id="PS51898">
    <property type="entry name" value="TYR_RECOMBINASE"/>
    <property type="match status" value="1"/>
</dbReference>
<evidence type="ECO:0000256" key="2">
    <source>
        <dbReference type="ARBA" id="ARBA00022908"/>
    </source>
</evidence>
<dbReference type="STRING" id="1294273.roselon_03511"/>
<dbReference type="PATRIC" id="fig|1294273.3.peg.3468"/>
<dbReference type="KEGG" id="red:roselon_03511"/>
<dbReference type="InterPro" id="IPR002104">
    <property type="entry name" value="Integrase_catalytic"/>
</dbReference>
<dbReference type="Gene3D" id="3.30.160.390">
    <property type="entry name" value="Integrase, DNA-binding domain"/>
    <property type="match status" value="1"/>
</dbReference>
<comment type="similarity">
    <text evidence="1">Belongs to the 'phage' integrase family.</text>
</comment>
<reference evidence="5 6" key="1">
    <citation type="submission" date="2013-03" db="EMBL/GenBank/DDBJ databases">
        <authorList>
            <person name="Fiebig A."/>
            <person name="Goeker M."/>
            <person name="Klenk H.-P.P."/>
        </authorList>
    </citation>
    <scope>NUCLEOTIDE SEQUENCE [LARGE SCALE GENOMIC DNA]</scope>
    <source>
        <strain evidence="6">DSM 19469</strain>
    </source>
</reference>
<dbReference type="InterPro" id="IPR025166">
    <property type="entry name" value="Integrase_DNA_bind_dom"/>
</dbReference>
<evidence type="ECO:0000256" key="3">
    <source>
        <dbReference type="ARBA" id="ARBA00023172"/>
    </source>
</evidence>
<protein>
    <submittedName>
        <fullName evidence="5">Site-specific recombinase, phage integrase family</fullName>
    </submittedName>
</protein>
<dbReference type="EMBL" id="CP004372">
    <property type="protein sequence ID" value="AHM05766.1"/>
    <property type="molecule type" value="Genomic_DNA"/>
</dbReference>
<dbReference type="Proteomes" id="UP000019593">
    <property type="component" value="Chromosome"/>
</dbReference>
<dbReference type="AlphaFoldDB" id="W8S9S3"/>
<dbReference type="InterPro" id="IPR050808">
    <property type="entry name" value="Phage_Integrase"/>
</dbReference>
<dbReference type="InterPro" id="IPR011010">
    <property type="entry name" value="DNA_brk_join_enz"/>
</dbReference>
<dbReference type="InterPro" id="IPR013762">
    <property type="entry name" value="Integrase-like_cat_sf"/>
</dbReference>
<evidence type="ECO:0000259" key="4">
    <source>
        <dbReference type="PROSITE" id="PS51898"/>
    </source>
</evidence>
<dbReference type="HOGENOM" id="CLU_027562_0_4_5"/>
<dbReference type="RefSeq" id="WP_084613841.1">
    <property type="nucleotide sequence ID" value="NZ_CP004372.1"/>
</dbReference>
<proteinExistence type="inferred from homology"/>
<feature type="domain" description="Tyr recombinase" evidence="4">
    <location>
        <begin position="249"/>
        <end position="437"/>
    </location>
</feature>
<gene>
    <name evidence="5" type="ORF">roselon_03511</name>
</gene>
<sequence>MPFDRTEETGKIGNRKSRKERLTNQYVQNLKPTGKRQTISDEVCQGLVLRLGTSGTKSWSFMGRDCRGKSRTETIGRYPDMTLKAARQKAGQLRQVFASPEALAEYHKPPALVEEITLLELLLEAEGKFCATKKIWQQRGKTNSASTARQVISTVFGPMLHRPAVELSPEKASALIQSYKPKSKSRTGKNTANGQASRALSYLRTVFNWASNRTPRFQKIGAGRTPVLPLADLSLIHDPSIDDPMITGERDRVLSVEELRCILPHLRVPDDGSPEWWKEDLRPAALRFILLTLARKEEVEAARKADVNLTDRTWTKRVKGGRQVTHPLSDAAISLLEALPGFAHRKDEDLLFPNQERGPLGNWNRSKLKLQEISGVADWHRHDLRRTGATILSLMGVPPQIVDTLLSHKNPMSKEAVSPALQSYAKLAKEMKGMPNPLRDAVETLAEAIRAIEEGEQ</sequence>
<keyword evidence="3" id="KW-0233">DNA recombination</keyword>
<dbReference type="OrthoDB" id="7615137at2"/>
<dbReference type="GO" id="GO:0015074">
    <property type="term" value="P:DNA integration"/>
    <property type="evidence" value="ECO:0007669"/>
    <property type="project" value="UniProtKB-KW"/>
</dbReference>
<dbReference type="SUPFAM" id="SSF56349">
    <property type="entry name" value="DNA breaking-rejoining enzymes"/>
    <property type="match status" value="1"/>
</dbReference>
<dbReference type="Pfam" id="PF13356">
    <property type="entry name" value="Arm-DNA-bind_3"/>
    <property type="match status" value="1"/>
</dbReference>
<name>W8S9S3_9RHOB</name>